<gene>
    <name evidence="3" type="ORF">AUR04nite_12620</name>
</gene>
<evidence type="ECO:0000256" key="1">
    <source>
        <dbReference type="SAM" id="MobiDB-lite"/>
    </source>
</evidence>
<dbReference type="EMBL" id="BJNY01000006">
    <property type="protein sequence ID" value="GED05730.1"/>
    <property type="molecule type" value="Genomic_DNA"/>
</dbReference>
<evidence type="ECO:0000313" key="3">
    <source>
        <dbReference type="EMBL" id="GED05730.1"/>
    </source>
</evidence>
<accession>A0A4Y4DQC1</accession>
<feature type="compositionally biased region" description="Basic and acidic residues" evidence="1">
    <location>
        <begin position="42"/>
        <end position="56"/>
    </location>
</feature>
<reference evidence="3 4" key="1">
    <citation type="submission" date="2019-06" db="EMBL/GenBank/DDBJ databases">
        <title>Whole genome shotgun sequence of Glutamicibacter uratoxydans NBRC 15515.</title>
        <authorList>
            <person name="Hosoyama A."/>
            <person name="Uohara A."/>
            <person name="Ohji S."/>
            <person name="Ichikawa N."/>
        </authorList>
    </citation>
    <scope>NUCLEOTIDE SEQUENCE [LARGE SCALE GENOMIC DNA]</scope>
    <source>
        <strain evidence="3 4">NBRC 15515</strain>
    </source>
</reference>
<evidence type="ECO:0000313" key="4">
    <source>
        <dbReference type="Proteomes" id="UP000316612"/>
    </source>
</evidence>
<feature type="region of interest" description="Disordered" evidence="1">
    <location>
        <begin position="42"/>
        <end position="64"/>
    </location>
</feature>
<organism evidence="3 4">
    <name type="scientific">Glutamicibacter uratoxydans</name>
    <name type="common">Arthrobacter uratoxydans</name>
    <dbReference type="NCBI Taxonomy" id="43667"/>
    <lineage>
        <taxon>Bacteria</taxon>
        <taxon>Bacillati</taxon>
        <taxon>Actinomycetota</taxon>
        <taxon>Actinomycetes</taxon>
        <taxon>Micrococcales</taxon>
        <taxon>Micrococcaceae</taxon>
        <taxon>Glutamicibacter</taxon>
    </lineage>
</organism>
<dbReference type="OrthoDB" id="3804642at2"/>
<keyword evidence="2" id="KW-0472">Membrane</keyword>
<sequence>MADRSKDRAKNILILFLIIVLSFGTIATFRILDGYGSQPDAEKTHYNQEESNDADKQPTYQGLLAPEPDFSSPKSLAISLSFPLFGLGDKPYPASYTGGGNADQVLASKQYYEAKARAHSIALAANNLVPPNSTRNFADCGAFVATVIVNTVDPSYPGLLVYKQRAYVQNPSNGWVKVGSSTTPNKNTLKVGDVFISSAEQRSGHTWIWLGRVDGIDNVIADASFGTDESSTAHLPVLRRNPIDGAREDARGREYDIWRYVGKK</sequence>
<keyword evidence="4" id="KW-1185">Reference proteome</keyword>
<comment type="caution">
    <text evidence="3">The sequence shown here is derived from an EMBL/GenBank/DDBJ whole genome shotgun (WGS) entry which is preliminary data.</text>
</comment>
<keyword evidence="2" id="KW-1133">Transmembrane helix</keyword>
<protein>
    <submittedName>
        <fullName evidence="3">Uncharacterized protein</fullName>
    </submittedName>
</protein>
<keyword evidence="2" id="KW-0812">Transmembrane</keyword>
<dbReference type="RefSeq" id="WP_141363091.1">
    <property type="nucleotide sequence ID" value="NZ_BAAAJL010000007.1"/>
</dbReference>
<dbReference type="Proteomes" id="UP000316612">
    <property type="component" value="Unassembled WGS sequence"/>
</dbReference>
<name>A0A4Y4DQC1_GLUUR</name>
<dbReference type="AlphaFoldDB" id="A0A4Y4DQC1"/>
<proteinExistence type="predicted"/>
<feature type="transmembrane region" description="Helical" evidence="2">
    <location>
        <begin position="12"/>
        <end position="32"/>
    </location>
</feature>
<evidence type="ECO:0000256" key="2">
    <source>
        <dbReference type="SAM" id="Phobius"/>
    </source>
</evidence>